<dbReference type="Gene3D" id="3.40.50.10540">
    <property type="entry name" value="Crotonobetainyl-coa:carnitine coa-transferase, domain 1"/>
    <property type="match status" value="1"/>
</dbReference>
<keyword evidence="3" id="KW-1185">Reference proteome</keyword>
<proteinExistence type="predicted"/>
<dbReference type="InterPro" id="IPR023606">
    <property type="entry name" value="CoA-Trfase_III_dom_1_sf"/>
</dbReference>
<sequence length="141" mass="15541">MLDALGNPPELAADPRFGDHWARCAHARECTAILDPVFASKPRDYWLSRFVAKGDLPVCAINTTEEAANDPQAIINGYVTELDHPSHGKIKLPGFPVALSATPARIHRQAPEFGEHTEDVLINLLGMDWHGITGLRERQVI</sequence>
<keyword evidence="1" id="KW-0808">Transferase</keyword>
<name>A0ABQ6A8T8_9PROT</name>
<dbReference type="Proteomes" id="UP001156641">
    <property type="component" value="Unassembled WGS sequence"/>
</dbReference>
<gene>
    <name evidence="2" type="ORF">GCM10010909_13130</name>
</gene>
<dbReference type="SUPFAM" id="SSF89796">
    <property type="entry name" value="CoA-transferase family III (CaiB/BaiF)"/>
    <property type="match status" value="1"/>
</dbReference>
<dbReference type="Gene3D" id="3.30.1540.10">
    <property type="entry name" value="formyl-coa transferase, domain 3"/>
    <property type="match status" value="1"/>
</dbReference>
<dbReference type="RefSeq" id="WP_284257339.1">
    <property type="nucleotide sequence ID" value="NZ_BSOS01000032.1"/>
</dbReference>
<evidence type="ECO:0000313" key="3">
    <source>
        <dbReference type="Proteomes" id="UP001156641"/>
    </source>
</evidence>
<comment type="caution">
    <text evidence="2">The sequence shown here is derived from an EMBL/GenBank/DDBJ whole genome shotgun (WGS) entry which is preliminary data.</text>
</comment>
<dbReference type="PANTHER" id="PTHR48207:SF3">
    <property type="entry name" value="SUCCINATE--HYDROXYMETHYLGLUTARATE COA-TRANSFERASE"/>
    <property type="match status" value="1"/>
</dbReference>
<accession>A0ABQ6A8T8</accession>
<reference evidence="3" key="1">
    <citation type="journal article" date="2019" name="Int. J. Syst. Evol. Microbiol.">
        <title>The Global Catalogue of Microorganisms (GCM) 10K type strain sequencing project: providing services to taxonomists for standard genome sequencing and annotation.</title>
        <authorList>
            <consortium name="The Broad Institute Genomics Platform"/>
            <consortium name="The Broad Institute Genome Sequencing Center for Infectious Disease"/>
            <person name="Wu L."/>
            <person name="Ma J."/>
        </authorList>
    </citation>
    <scope>NUCLEOTIDE SEQUENCE [LARGE SCALE GENOMIC DNA]</scope>
    <source>
        <strain evidence="3">NBRC 112502</strain>
    </source>
</reference>
<dbReference type="InterPro" id="IPR003673">
    <property type="entry name" value="CoA-Trfase_fam_III"/>
</dbReference>
<dbReference type="InterPro" id="IPR044855">
    <property type="entry name" value="CoA-Trfase_III_dom3_sf"/>
</dbReference>
<organism evidence="2 3">
    <name type="scientific">Acidocella aquatica</name>
    <dbReference type="NCBI Taxonomy" id="1922313"/>
    <lineage>
        <taxon>Bacteria</taxon>
        <taxon>Pseudomonadati</taxon>
        <taxon>Pseudomonadota</taxon>
        <taxon>Alphaproteobacteria</taxon>
        <taxon>Acetobacterales</taxon>
        <taxon>Acidocellaceae</taxon>
        <taxon>Acidocella</taxon>
    </lineage>
</organism>
<protein>
    <submittedName>
        <fullName evidence="2">Uncharacterized protein</fullName>
    </submittedName>
</protein>
<dbReference type="InterPro" id="IPR050483">
    <property type="entry name" value="CoA-transferase_III_domain"/>
</dbReference>
<evidence type="ECO:0000256" key="1">
    <source>
        <dbReference type="ARBA" id="ARBA00022679"/>
    </source>
</evidence>
<dbReference type="EMBL" id="BSOS01000032">
    <property type="protein sequence ID" value="GLR66633.1"/>
    <property type="molecule type" value="Genomic_DNA"/>
</dbReference>
<evidence type="ECO:0000313" key="2">
    <source>
        <dbReference type="EMBL" id="GLR66633.1"/>
    </source>
</evidence>
<dbReference type="Pfam" id="PF02515">
    <property type="entry name" value="CoA_transf_3"/>
    <property type="match status" value="1"/>
</dbReference>
<dbReference type="PANTHER" id="PTHR48207">
    <property type="entry name" value="SUCCINATE--HYDROXYMETHYLGLUTARATE COA-TRANSFERASE"/>
    <property type="match status" value="1"/>
</dbReference>